<dbReference type="EMBL" id="QGNW01000282">
    <property type="protein sequence ID" value="RVW79354.1"/>
    <property type="molecule type" value="Genomic_DNA"/>
</dbReference>
<comment type="similarity">
    <text evidence="1">Belongs to the bacterial ribosomal protein bS20 family.</text>
</comment>
<gene>
    <name evidence="6" type="primary">RPS20_3</name>
    <name evidence="6" type="ORF">CK203_040854</name>
</gene>
<name>A0A438H447_VITVI</name>
<dbReference type="GO" id="GO:0006412">
    <property type="term" value="P:translation"/>
    <property type="evidence" value="ECO:0007669"/>
    <property type="project" value="InterPro"/>
</dbReference>
<dbReference type="AlphaFoldDB" id="A0A438H447"/>
<dbReference type="InterPro" id="IPR036510">
    <property type="entry name" value="Ribosomal_bS20_sf"/>
</dbReference>
<dbReference type="InterPro" id="IPR002583">
    <property type="entry name" value="Ribosomal_bS20"/>
</dbReference>
<dbReference type="Proteomes" id="UP000288805">
    <property type="component" value="Unassembled WGS sequence"/>
</dbReference>
<comment type="caution">
    <text evidence="6">The sequence shown here is derived from an EMBL/GenBank/DDBJ whole genome shotgun (WGS) entry which is preliminary data.</text>
</comment>
<evidence type="ECO:0000313" key="6">
    <source>
        <dbReference type="EMBL" id="RVW79354.1"/>
    </source>
</evidence>
<dbReference type="SUPFAM" id="SSF46992">
    <property type="entry name" value="Ribosomal protein S20"/>
    <property type="match status" value="1"/>
</dbReference>
<keyword evidence="4 6" id="KW-0689">Ribosomal protein</keyword>
<keyword evidence="5" id="KW-0687">Ribonucleoprotein</keyword>
<protein>
    <submittedName>
        <fullName evidence="6">30S ribosomal protein S20, chloroplastic</fullName>
    </submittedName>
</protein>
<accession>A0A438H447</accession>
<dbReference type="Pfam" id="PF01649">
    <property type="entry name" value="Ribosomal_S20p"/>
    <property type="match status" value="1"/>
</dbReference>
<dbReference type="GO" id="GO:0005840">
    <property type="term" value="C:ribosome"/>
    <property type="evidence" value="ECO:0007669"/>
    <property type="project" value="UniProtKB-KW"/>
</dbReference>
<keyword evidence="3" id="KW-0694">RNA-binding</keyword>
<evidence type="ECO:0000256" key="3">
    <source>
        <dbReference type="ARBA" id="ARBA00022884"/>
    </source>
</evidence>
<reference evidence="6 7" key="1">
    <citation type="journal article" date="2018" name="PLoS Genet.">
        <title>Population sequencing reveals clonal diversity and ancestral inbreeding in the grapevine cultivar Chardonnay.</title>
        <authorList>
            <person name="Roach M.J."/>
            <person name="Johnson D.L."/>
            <person name="Bohlmann J."/>
            <person name="van Vuuren H.J."/>
            <person name="Jones S.J."/>
            <person name="Pretorius I.S."/>
            <person name="Schmidt S.A."/>
            <person name="Borneman A.R."/>
        </authorList>
    </citation>
    <scope>NUCLEOTIDE SEQUENCE [LARGE SCALE GENOMIC DNA]</scope>
    <source>
        <strain evidence="7">cv. Chardonnay</strain>
        <tissue evidence="6">Leaf</tissue>
    </source>
</reference>
<dbReference type="PANTHER" id="PTHR33398">
    <property type="entry name" value="30S RIBOSOMAL PROTEIN S20"/>
    <property type="match status" value="1"/>
</dbReference>
<dbReference type="PANTHER" id="PTHR33398:SF1">
    <property type="entry name" value="SMALL RIBOSOMAL SUBUNIT PROTEIN BS20C"/>
    <property type="match status" value="1"/>
</dbReference>
<evidence type="ECO:0000313" key="7">
    <source>
        <dbReference type="Proteomes" id="UP000288805"/>
    </source>
</evidence>
<sequence length="152" mass="16966">MAGAAIGVAHCLALPSKFRILSLNASSSSSCSVPFTSLGFSSNLSQTVFSKGNAMQPYNSTYPSLFLSFCKWSGVDLKFWGFFNFRPFVNKHNPGPTHHSIVCDAAPMRKADSAAKRVRQAEKRRIYNKARKSEIRTRMKKVIQFVKKIVLD</sequence>
<organism evidence="6 7">
    <name type="scientific">Vitis vinifera</name>
    <name type="common">Grape</name>
    <dbReference type="NCBI Taxonomy" id="29760"/>
    <lineage>
        <taxon>Eukaryota</taxon>
        <taxon>Viridiplantae</taxon>
        <taxon>Streptophyta</taxon>
        <taxon>Embryophyta</taxon>
        <taxon>Tracheophyta</taxon>
        <taxon>Spermatophyta</taxon>
        <taxon>Magnoliopsida</taxon>
        <taxon>eudicotyledons</taxon>
        <taxon>Gunneridae</taxon>
        <taxon>Pentapetalae</taxon>
        <taxon>rosids</taxon>
        <taxon>Vitales</taxon>
        <taxon>Vitaceae</taxon>
        <taxon>Viteae</taxon>
        <taxon>Vitis</taxon>
    </lineage>
</organism>
<keyword evidence="2" id="KW-0699">rRNA-binding</keyword>
<dbReference type="GO" id="GO:1990904">
    <property type="term" value="C:ribonucleoprotein complex"/>
    <property type="evidence" value="ECO:0007669"/>
    <property type="project" value="UniProtKB-KW"/>
</dbReference>
<proteinExistence type="inferred from homology"/>
<evidence type="ECO:0000256" key="2">
    <source>
        <dbReference type="ARBA" id="ARBA00022730"/>
    </source>
</evidence>
<evidence type="ECO:0000256" key="5">
    <source>
        <dbReference type="ARBA" id="ARBA00023274"/>
    </source>
</evidence>
<dbReference type="Gene3D" id="1.20.58.110">
    <property type="entry name" value="Ribosomal protein S20"/>
    <property type="match status" value="1"/>
</dbReference>
<evidence type="ECO:0000256" key="1">
    <source>
        <dbReference type="ARBA" id="ARBA00007634"/>
    </source>
</evidence>
<dbReference type="GO" id="GO:0019843">
    <property type="term" value="F:rRNA binding"/>
    <property type="evidence" value="ECO:0007669"/>
    <property type="project" value="UniProtKB-KW"/>
</dbReference>
<evidence type="ECO:0000256" key="4">
    <source>
        <dbReference type="ARBA" id="ARBA00022980"/>
    </source>
</evidence>
<dbReference type="GO" id="GO:0003735">
    <property type="term" value="F:structural constituent of ribosome"/>
    <property type="evidence" value="ECO:0007669"/>
    <property type="project" value="InterPro"/>
</dbReference>